<evidence type="ECO:0000259" key="17">
    <source>
        <dbReference type="Pfam" id="PF03717"/>
    </source>
</evidence>
<accession>A0A1I1ZEP2</accession>
<evidence type="ECO:0000256" key="7">
    <source>
        <dbReference type="ARBA" id="ARBA00022692"/>
    </source>
</evidence>
<evidence type="ECO:0000256" key="8">
    <source>
        <dbReference type="ARBA" id="ARBA00022960"/>
    </source>
</evidence>
<evidence type="ECO:0000256" key="12">
    <source>
        <dbReference type="ARBA" id="ARBA00023316"/>
    </source>
</evidence>
<evidence type="ECO:0000256" key="11">
    <source>
        <dbReference type="ARBA" id="ARBA00023136"/>
    </source>
</evidence>
<keyword evidence="8" id="KW-0133">Cell shape</keyword>
<dbReference type="GO" id="GO:0071555">
    <property type="term" value="P:cell wall organization"/>
    <property type="evidence" value="ECO:0007669"/>
    <property type="project" value="UniProtKB-KW"/>
</dbReference>
<dbReference type="Gene3D" id="3.40.710.10">
    <property type="entry name" value="DD-peptidase/beta-lactamase superfamily"/>
    <property type="match status" value="1"/>
</dbReference>
<keyword evidence="11 15" id="KW-0472">Membrane</keyword>
<keyword evidence="19" id="KW-1185">Reference proteome</keyword>
<evidence type="ECO:0000256" key="10">
    <source>
        <dbReference type="ARBA" id="ARBA00022989"/>
    </source>
</evidence>
<evidence type="ECO:0000313" key="19">
    <source>
        <dbReference type="Proteomes" id="UP000199516"/>
    </source>
</evidence>
<keyword evidence="9" id="KW-0573">Peptidoglycan synthesis</keyword>
<organism evidence="18 19">
    <name type="scientific">Alteribacillus iranensis</name>
    <dbReference type="NCBI Taxonomy" id="930128"/>
    <lineage>
        <taxon>Bacteria</taxon>
        <taxon>Bacillati</taxon>
        <taxon>Bacillota</taxon>
        <taxon>Bacilli</taxon>
        <taxon>Bacillales</taxon>
        <taxon>Bacillaceae</taxon>
        <taxon>Alteribacillus</taxon>
    </lineage>
</organism>
<dbReference type="GO" id="GO:0009252">
    <property type="term" value="P:peptidoglycan biosynthetic process"/>
    <property type="evidence" value="ECO:0007669"/>
    <property type="project" value="UniProtKB-UniPathway"/>
</dbReference>
<evidence type="ECO:0000256" key="14">
    <source>
        <dbReference type="SAM" id="MobiDB-lite"/>
    </source>
</evidence>
<dbReference type="RefSeq" id="WP_091656193.1">
    <property type="nucleotide sequence ID" value="NZ_FONT01000001.1"/>
</dbReference>
<evidence type="ECO:0000256" key="15">
    <source>
        <dbReference type="SAM" id="Phobius"/>
    </source>
</evidence>
<dbReference type="GO" id="GO:0071972">
    <property type="term" value="F:peptidoglycan L,D-transpeptidase activity"/>
    <property type="evidence" value="ECO:0007669"/>
    <property type="project" value="TreeGrafter"/>
</dbReference>
<reference evidence="18 19" key="1">
    <citation type="submission" date="2016-10" db="EMBL/GenBank/DDBJ databases">
        <authorList>
            <person name="de Groot N.N."/>
        </authorList>
    </citation>
    <scope>NUCLEOTIDE SEQUENCE [LARGE SCALE GENOMIC DNA]</scope>
    <source>
        <strain evidence="18 19">DSM 23995</strain>
    </source>
</reference>
<protein>
    <recommendedName>
        <fullName evidence="5">serine-type D-Ala-D-Ala carboxypeptidase</fullName>
        <ecNumber evidence="5">3.4.16.4</ecNumber>
    </recommendedName>
</protein>
<feature type="transmembrane region" description="Helical" evidence="15">
    <location>
        <begin position="12"/>
        <end position="35"/>
    </location>
</feature>
<dbReference type="InterPro" id="IPR005311">
    <property type="entry name" value="PBP_dimer"/>
</dbReference>
<feature type="region of interest" description="Disordered" evidence="14">
    <location>
        <begin position="273"/>
        <end position="293"/>
    </location>
</feature>
<dbReference type="Proteomes" id="UP000199516">
    <property type="component" value="Unassembled WGS sequence"/>
</dbReference>
<dbReference type="AlphaFoldDB" id="A0A1I1ZEP2"/>
<dbReference type="UniPathway" id="UPA00219"/>
<evidence type="ECO:0000313" key="18">
    <source>
        <dbReference type="EMBL" id="SFE29798.1"/>
    </source>
</evidence>
<evidence type="ECO:0000256" key="1">
    <source>
        <dbReference type="ARBA" id="ARBA00004167"/>
    </source>
</evidence>
<dbReference type="GO" id="GO:0005886">
    <property type="term" value="C:plasma membrane"/>
    <property type="evidence" value="ECO:0007669"/>
    <property type="project" value="UniProtKB-SubCell"/>
</dbReference>
<comment type="pathway">
    <text evidence="3">Cell wall biogenesis; peptidoglycan biosynthesis.</text>
</comment>
<dbReference type="EC" id="3.4.16.4" evidence="5"/>
<dbReference type="SUPFAM" id="SSF56601">
    <property type="entry name" value="beta-lactamase/transpeptidase-like"/>
    <property type="match status" value="1"/>
</dbReference>
<keyword evidence="18" id="KW-0131">Cell cycle</keyword>
<feature type="domain" description="Penicillin-binding protein dimerisation" evidence="17">
    <location>
        <begin position="58"/>
        <end position="289"/>
    </location>
</feature>
<evidence type="ECO:0000259" key="16">
    <source>
        <dbReference type="Pfam" id="PF00905"/>
    </source>
</evidence>
<dbReference type="InterPro" id="IPR012338">
    <property type="entry name" value="Beta-lactam/transpept-like"/>
</dbReference>
<gene>
    <name evidence="18" type="ORF">SAMN05192532_101184</name>
</gene>
<dbReference type="Pfam" id="PF00905">
    <property type="entry name" value="Transpeptidase"/>
    <property type="match status" value="1"/>
</dbReference>
<dbReference type="InterPro" id="IPR001460">
    <property type="entry name" value="PCN-bd_Tpept"/>
</dbReference>
<dbReference type="STRING" id="930128.SAMN05192532_101184"/>
<dbReference type="EMBL" id="FONT01000001">
    <property type="protein sequence ID" value="SFE29798.1"/>
    <property type="molecule type" value="Genomic_DNA"/>
</dbReference>
<dbReference type="GO" id="GO:0008658">
    <property type="term" value="F:penicillin binding"/>
    <property type="evidence" value="ECO:0007669"/>
    <property type="project" value="InterPro"/>
</dbReference>
<comment type="similarity">
    <text evidence="4">Belongs to the transpeptidase family.</text>
</comment>
<comment type="catalytic activity">
    <reaction evidence="13">
        <text>Preferential cleavage: (Ac)2-L-Lys-D-Ala-|-D-Ala. Also transpeptidation of peptidyl-alanyl moieties that are N-acyl substituents of D-alanine.</text>
        <dbReference type="EC" id="3.4.16.4"/>
    </reaction>
</comment>
<evidence type="ECO:0000256" key="4">
    <source>
        <dbReference type="ARBA" id="ARBA00007171"/>
    </source>
</evidence>
<dbReference type="Gene3D" id="1.10.10.1230">
    <property type="entry name" value="Penicillin-binding protein, N-terminal non-catalytic domain, head sub-domain"/>
    <property type="match status" value="1"/>
</dbReference>
<evidence type="ECO:0000256" key="2">
    <source>
        <dbReference type="ARBA" id="ARBA00004236"/>
    </source>
</evidence>
<dbReference type="Gene3D" id="3.90.1310.10">
    <property type="entry name" value="Penicillin-binding protein 2a (Domain 2)"/>
    <property type="match status" value="1"/>
</dbReference>
<dbReference type="InterPro" id="IPR050515">
    <property type="entry name" value="Beta-lactam/transpept"/>
</dbReference>
<evidence type="ECO:0000256" key="9">
    <source>
        <dbReference type="ARBA" id="ARBA00022984"/>
    </source>
</evidence>
<dbReference type="PANTHER" id="PTHR30627">
    <property type="entry name" value="PEPTIDOGLYCAN D,D-TRANSPEPTIDASE"/>
    <property type="match status" value="1"/>
</dbReference>
<dbReference type="InterPro" id="IPR036138">
    <property type="entry name" value="PBP_dimer_sf"/>
</dbReference>
<proteinExistence type="inferred from homology"/>
<evidence type="ECO:0000256" key="5">
    <source>
        <dbReference type="ARBA" id="ARBA00012448"/>
    </source>
</evidence>
<dbReference type="GO" id="GO:0051301">
    <property type="term" value="P:cell division"/>
    <property type="evidence" value="ECO:0007669"/>
    <property type="project" value="UniProtKB-KW"/>
</dbReference>
<keyword evidence="6" id="KW-1003">Cell membrane</keyword>
<feature type="domain" description="Penicillin-binding protein transpeptidase" evidence="16">
    <location>
        <begin position="331"/>
        <end position="648"/>
    </location>
</feature>
<keyword evidence="12" id="KW-0961">Cell wall biogenesis/degradation</keyword>
<name>A0A1I1ZEP2_9BACI</name>
<dbReference type="GO" id="GO:0009002">
    <property type="term" value="F:serine-type D-Ala-D-Ala carboxypeptidase activity"/>
    <property type="evidence" value="ECO:0007669"/>
    <property type="project" value="UniProtKB-EC"/>
</dbReference>
<evidence type="ECO:0000256" key="3">
    <source>
        <dbReference type="ARBA" id="ARBA00004752"/>
    </source>
</evidence>
<keyword evidence="7 15" id="KW-0812">Transmembrane</keyword>
<sequence>MSQSKNGKNHIPFRLNVLFFAIFLLFSTLILRLGYIQIVQGDDFERDLEQTASEVTRVDAPRGLMYDRNGELLVDNKLTLSLTYTNKRDVSEEERVDIASKLATIIEVDKDELEKIPERNKKDFWLTTHPEEAKELITEADEEQAEDEDELYDLQLARITDEHLRDLNDELKTVYIWGEMISGYYNAPQRIKKGLTREEAHTISERLDKMPGVDILRDADRQYLYEDAFPRFFGQTGAIPRENLQEYLAKGYNRSDEVGTSFLEEYYESTLRGKKAEISSEEENTGEETNGSRGNDLVLTIDIDLQQDVESIIDQVVGGNTGSFINDPEAYAVVIEPDTGDILAVSGYSDHLGTVSSSFEMGSTVKAATVLVGLETGVVTPGTYIYDAPINLPYTPEISSVVNLGNVNYLTALERSSNVYMAHIAMRLAGYHYGSSQTWNTEKYHEAYEIMRYYYSQFGLGVKTGVDLPSESTGINGGKANPGNLLYLSFGQFDTYTPMQLAQYIATIANDGYRMQPRLVKEIHEPNTNKDAMGPVKKQFMPNVLNRIEIDPQYIDMVQQGLWRVTNGSRGTARSYFADTEYTSAGKTGTAQIKIRQESTNHLIDGNNQAFVGYAPYENPEVAVAVIVPGVYKSGQSGMANTIAKRALDAYFDLKEKRPGKEEETRLGQN</sequence>
<dbReference type="OrthoDB" id="9770103at2"/>
<comment type="subcellular location">
    <subcellularLocation>
        <location evidence="2">Cell membrane</location>
    </subcellularLocation>
    <subcellularLocation>
        <location evidence="1">Membrane</location>
        <topology evidence="1">Single-pass membrane protein</topology>
    </subcellularLocation>
</comment>
<evidence type="ECO:0000256" key="13">
    <source>
        <dbReference type="ARBA" id="ARBA00034000"/>
    </source>
</evidence>
<dbReference type="GO" id="GO:0008360">
    <property type="term" value="P:regulation of cell shape"/>
    <property type="evidence" value="ECO:0007669"/>
    <property type="project" value="UniProtKB-KW"/>
</dbReference>
<evidence type="ECO:0000256" key="6">
    <source>
        <dbReference type="ARBA" id="ARBA00022475"/>
    </source>
</evidence>
<dbReference type="Pfam" id="PF03717">
    <property type="entry name" value="PBP_dimer"/>
    <property type="match status" value="1"/>
</dbReference>
<dbReference type="SUPFAM" id="SSF56519">
    <property type="entry name" value="Penicillin binding protein dimerisation domain"/>
    <property type="match status" value="1"/>
</dbReference>
<keyword evidence="18" id="KW-0132">Cell division</keyword>
<dbReference type="PANTHER" id="PTHR30627:SF2">
    <property type="entry name" value="PEPTIDOGLYCAN D,D-TRANSPEPTIDASE MRDA"/>
    <property type="match status" value="1"/>
</dbReference>
<keyword evidence="10 15" id="KW-1133">Transmembrane helix</keyword>